<organism evidence="3 4">
    <name type="scientific">Luteitalea pratensis</name>
    <dbReference type="NCBI Taxonomy" id="1855912"/>
    <lineage>
        <taxon>Bacteria</taxon>
        <taxon>Pseudomonadati</taxon>
        <taxon>Acidobacteriota</taxon>
        <taxon>Vicinamibacteria</taxon>
        <taxon>Vicinamibacterales</taxon>
        <taxon>Vicinamibacteraceae</taxon>
        <taxon>Luteitalea</taxon>
    </lineage>
</organism>
<feature type="transmembrane region" description="Helical" evidence="1">
    <location>
        <begin position="244"/>
        <end position="261"/>
    </location>
</feature>
<evidence type="ECO:0000313" key="3">
    <source>
        <dbReference type="EMBL" id="AMY12512.1"/>
    </source>
</evidence>
<evidence type="ECO:0000256" key="1">
    <source>
        <dbReference type="SAM" id="Phobius"/>
    </source>
</evidence>
<keyword evidence="4" id="KW-1185">Reference proteome</keyword>
<dbReference type="STRING" id="1855912.LuPra_05788"/>
<feature type="transmembrane region" description="Helical" evidence="1">
    <location>
        <begin position="311"/>
        <end position="332"/>
    </location>
</feature>
<feature type="transmembrane region" description="Helical" evidence="1">
    <location>
        <begin position="216"/>
        <end position="238"/>
    </location>
</feature>
<evidence type="ECO:0000259" key="2">
    <source>
        <dbReference type="Pfam" id="PF04892"/>
    </source>
</evidence>
<protein>
    <submittedName>
        <fullName evidence="3">Putative integral membrane protein</fullName>
    </submittedName>
</protein>
<keyword evidence="1" id="KW-1133">Transmembrane helix</keyword>
<dbReference type="EMBL" id="CP015136">
    <property type="protein sequence ID" value="AMY12512.1"/>
    <property type="molecule type" value="Genomic_DNA"/>
</dbReference>
<feature type="transmembrane region" description="Helical" evidence="1">
    <location>
        <begin position="191"/>
        <end position="209"/>
    </location>
</feature>
<reference evidence="3 4" key="1">
    <citation type="journal article" date="2016" name="Genome Announc.">
        <title>First Complete Genome Sequence of a Subdivision 6 Acidobacterium Strain.</title>
        <authorList>
            <person name="Huang S."/>
            <person name="Vieira S."/>
            <person name="Bunk B."/>
            <person name="Riedel T."/>
            <person name="Sproer C."/>
            <person name="Overmann J."/>
        </authorList>
    </citation>
    <scope>NUCLEOTIDE SEQUENCE [LARGE SCALE GENOMIC DNA]</scope>
    <source>
        <strain evidence="4">DSM 100886 HEG_-6_39</strain>
    </source>
</reference>
<feature type="transmembrane region" description="Helical" evidence="1">
    <location>
        <begin position="38"/>
        <end position="58"/>
    </location>
</feature>
<feature type="transmembrane region" description="Helical" evidence="1">
    <location>
        <begin position="369"/>
        <end position="386"/>
    </location>
</feature>
<keyword evidence="1" id="KW-0472">Membrane</keyword>
<keyword evidence="1" id="KW-0812">Transmembrane</keyword>
<dbReference type="Proteomes" id="UP000076079">
    <property type="component" value="Chromosome"/>
</dbReference>
<dbReference type="Pfam" id="PF04892">
    <property type="entry name" value="VanZ"/>
    <property type="match status" value="1"/>
</dbReference>
<name>A0A143PVA3_LUTPR</name>
<proteinExistence type="predicted"/>
<dbReference type="KEGG" id="abac:LuPra_05788"/>
<reference evidence="4" key="2">
    <citation type="submission" date="2016-04" db="EMBL/GenBank/DDBJ databases">
        <title>First Complete Genome Sequence of a Subdivision 6 Acidobacterium.</title>
        <authorList>
            <person name="Huang S."/>
            <person name="Vieira S."/>
            <person name="Bunk B."/>
            <person name="Riedel T."/>
            <person name="Sproeer C."/>
            <person name="Overmann J."/>
        </authorList>
    </citation>
    <scope>NUCLEOTIDE SEQUENCE [LARGE SCALE GENOMIC DNA]</scope>
    <source>
        <strain evidence="4">DSM 100886 HEG_-6_39</strain>
    </source>
</reference>
<sequence length="390" mass="41217">MLLYAAFIAYQSLADGGAWVCGGDVLAWPSHHVSRIDVLANVLGYVPLGWLCAVTASAEARWRGRRISSMFASVALVSLFSLALEMAQSCQTNRVSSATDWATNSAGAALGAALALILPAVARAMEPARAPGTHESASGARLRVGAMSIVMLWVLAQTMPWAFTADVGTFARNLAFLRHWQDAIPLDRWNLLRHFGAWLALVAACRLAASSRLMATASLFATVAGCLALQVMLAAPSPLTVEELVGVAAAIGLAAPALLLMPYPEGHAWWPRVLLTGVVMVVATYELRPAAGGTHAFSWIPLVGLGQRLGALDFAALFAWAGCGVVVAAHTAQRQRDRAQARRWPLAMLVLVLALELAQTRIPGRGPDTSAVLFTILAMLGTGALLRGGR</sequence>
<gene>
    <name evidence="3" type="ORF">LuPra_05788</name>
</gene>
<evidence type="ECO:0000313" key="4">
    <source>
        <dbReference type="Proteomes" id="UP000076079"/>
    </source>
</evidence>
<feature type="transmembrane region" description="Helical" evidence="1">
    <location>
        <begin position="101"/>
        <end position="121"/>
    </location>
</feature>
<feature type="transmembrane region" description="Helical" evidence="1">
    <location>
        <begin position="273"/>
        <end position="291"/>
    </location>
</feature>
<accession>A0A143PVA3</accession>
<dbReference type="AlphaFoldDB" id="A0A143PVA3"/>
<feature type="transmembrane region" description="Helical" evidence="1">
    <location>
        <begin position="70"/>
        <end position="89"/>
    </location>
</feature>
<dbReference type="InterPro" id="IPR006976">
    <property type="entry name" value="VanZ-like"/>
</dbReference>
<feature type="transmembrane region" description="Helical" evidence="1">
    <location>
        <begin position="142"/>
        <end position="163"/>
    </location>
</feature>
<feature type="domain" description="VanZ-like" evidence="2">
    <location>
        <begin position="36"/>
        <end position="118"/>
    </location>
</feature>
<feature type="transmembrane region" description="Helical" evidence="1">
    <location>
        <begin position="344"/>
        <end position="363"/>
    </location>
</feature>